<evidence type="ECO:0000313" key="3">
    <source>
        <dbReference type="EMBL" id="ADW17807.1"/>
    </source>
</evidence>
<evidence type="ECO:0000313" key="4">
    <source>
        <dbReference type="Proteomes" id="UP000006365"/>
    </source>
</evidence>
<feature type="compositionally biased region" description="Basic and acidic residues" evidence="1">
    <location>
        <begin position="30"/>
        <end position="40"/>
    </location>
</feature>
<proteinExistence type="predicted"/>
<evidence type="ECO:0000256" key="1">
    <source>
        <dbReference type="SAM" id="MobiDB-lite"/>
    </source>
</evidence>
<accession>A0A7U3YLW2</accession>
<reference evidence="3 4" key="1">
    <citation type="journal article" date="2011" name="Stand. Genomic Sci.">
        <title>Complete genome sequence of Desulfobulbus propionicus type strain (1pr3).</title>
        <authorList>
            <person name="Pagani I."/>
            <person name="Lapidus A."/>
            <person name="Nolan M."/>
            <person name="Lucas S."/>
            <person name="Hammon N."/>
            <person name="Deshpande S."/>
            <person name="Cheng J.F."/>
            <person name="Chertkov O."/>
            <person name="Davenport K."/>
            <person name="Tapia R."/>
            <person name="Han C."/>
            <person name="Goodwin L."/>
            <person name="Pitluck S."/>
            <person name="Liolios K."/>
            <person name="Mavromatis K."/>
            <person name="Ivanova N."/>
            <person name="Mikhailova N."/>
            <person name="Pati A."/>
            <person name="Chen A."/>
            <person name="Palaniappan K."/>
            <person name="Land M."/>
            <person name="Hauser L."/>
            <person name="Chang Y.J."/>
            <person name="Jeffries C.D."/>
            <person name="Detter J.C."/>
            <person name="Brambilla E."/>
            <person name="Kannan K.P."/>
            <person name="Djao O.D."/>
            <person name="Rohde M."/>
            <person name="Pukall R."/>
            <person name="Spring S."/>
            <person name="Goker M."/>
            <person name="Sikorski J."/>
            <person name="Woyke T."/>
            <person name="Bristow J."/>
            <person name="Eisen J.A."/>
            <person name="Markowitz V."/>
            <person name="Hugenholtz P."/>
            <person name="Kyrpides N.C."/>
            <person name="Klenk H.P."/>
        </authorList>
    </citation>
    <scope>NUCLEOTIDE SEQUENCE [LARGE SCALE GENOMIC DNA]</scope>
    <source>
        <strain evidence="4">ATCC 33891 / DSM 2032 / 1pr3</strain>
    </source>
</reference>
<feature type="region of interest" description="Disordered" evidence="1">
    <location>
        <begin position="24"/>
        <end position="47"/>
    </location>
</feature>
<dbReference type="Proteomes" id="UP000006365">
    <property type="component" value="Chromosome"/>
</dbReference>
<gene>
    <name evidence="3" type="ordered locus">Despr_1655</name>
</gene>
<sequence length="98" mass="10543">MEPKGLLAAAMLIGLLLTAPSVGLAAVDTDQERPQRRERPQGPPPEFFQACTDKQAGEAVSIETPHGHVIDAICTERDGRLVAKPLNDPPPPPDKEQE</sequence>
<evidence type="ECO:0000256" key="2">
    <source>
        <dbReference type="SAM" id="SignalP"/>
    </source>
</evidence>
<feature type="signal peptide" evidence="2">
    <location>
        <begin position="1"/>
        <end position="25"/>
    </location>
</feature>
<keyword evidence="2" id="KW-0732">Signal</keyword>
<organism evidence="3 4">
    <name type="scientific">Desulfobulbus propionicus (strain ATCC 33891 / DSM 2032 / VKM B-1956 / 1pr3)</name>
    <dbReference type="NCBI Taxonomy" id="577650"/>
    <lineage>
        <taxon>Bacteria</taxon>
        <taxon>Pseudomonadati</taxon>
        <taxon>Thermodesulfobacteriota</taxon>
        <taxon>Desulfobulbia</taxon>
        <taxon>Desulfobulbales</taxon>
        <taxon>Desulfobulbaceae</taxon>
        <taxon>Desulfobulbus</taxon>
    </lineage>
</organism>
<dbReference type="RefSeq" id="WP_015724348.1">
    <property type="nucleotide sequence ID" value="NC_014972.1"/>
</dbReference>
<dbReference type="AlphaFoldDB" id="A0A7U3YLW2"/>
<protein>
    <submittedName>
        <fullName evidence="3">Uncharacterized protein</fullName>
    </submittedName>
</protein>
<dbReference type="EMBL" id="CP002364">
    <property type="protein sequence ID" value="ADW17807.1"/>
    <property type="molecule type" value="Genomic_DNA"/>
</dbReference>
<dbReference type="KEGG" id="dpr:Despr_1655"/>
<name>A0A7U3YLW2_DESPD</name>
<keyword evidence="4" id="KW-1185">Reference proteome</keyword>
<feature type="chain" id="PRO_5030633543" evidence="2">
    <location>
        <begin position="26"/>
        <end position="98"/>
    </location>
</feature>